<dbReference type="Gene3D" id="3.20.20.140">
    <property type="entry name" value="Metal-dependent hydrolases"/>
    <property type="match status" value="1"/>
</dbReference>
<dbReference type="InterPro" id="IPR011059">
    <property type="entry name" value="Metal-dep_hydrolase_composite"/>
</dbReference>
<dbReference type="GO" id="GO:0016810">
    <property type="term" value="F:hydrolase activity, acting on carbon-nitrogen (but not peptide) bonds"/>
    <property type="evidence" value="ECO:0007669"/>
    <property type="project" value="InterPro"/>
</dbReference>
<dbReference type="CDD" id="cd01300">
    <property type="entry name" value="YtcJ_like"/>
    <property type="match status" value="1"/>
</dbReference>
<dbReference type="EMBL" id="OIVN01005024">
    <property type="protein sequence ID" value="SPD20519.1"/>
    <property type="molecule type" value="Genomic_DNA"/>
</dbReference>
<dbReference type="InterPro" id="IPR033932">
    <property type="entry name" value="YtcJ-like"/>
</dbReference>
<evidence type="ECO:0000313" key="2">
    <source>
        <dbReference type="EMBL" id="SPD20519.1"/>
    </source>
</evidence>
<dbReference type="InterPro" id="IPR032466">
    <property type="entry name" value="Metal_Hydrolase"/>
</dbReference>
<dbReference type="PANTHER" id="PTHR22642:SF2">
    <property type="entry name" value="PROTEIN LONG AFTER FAR-RED 3"/>
    <property type="match status" value="1"/>
</dbReference>
<proteinExistence type="predicted"/>
<accession>A0A2N9I905</accession>
<name>A0A2N9I905_FAGSY</name>
<organism evidence="2">
    <name type="scientific">Fagus sylvatica</name>
    <name type="common">Beechnut</name>
    <dbReference type="NCBI Taxonomy" id="28930"/>
    <lineage>
        <taxon>Eukaryota</taxon>
        <taxon>Viridiplantae</taxon>
        <taxon>Streptophyta</taxon>
        <taxon>Embryophyta</taxon>
        <taxon>Tracheophyta</taxon>
        <taxon>Spermatophyta</taxon>
        <taxon>Magnoliopsida</taxon>
        <taxon>eudicotyledons</taxon>
        <taxon>Gunneridae</taxon>
        <taxon>Pentapetalae</taxon>
        <taxon>rosids</taxon>
        <taxon>fabids</taxon>
        <taxon>Fagales</taxon>
        <taxon>Fagaceae</taxon>
        <taxon>Fagus</taxon>
    </lineage>
</organism>
<dbReference type="SUPFAM" id="SSF51556">
    <property type="entry name" value="Metallo-dependent hydrolases"/>
    <property type="match status" value="1"/>
</dbReference>
<dbReference type="AlphaFoldDB" id="A0A2N9I905"/>
<feature type="domain" description="Amidohydrolase 3" evidence="1">
    <location>
        <begin position="810"/>
        <end position="1229"/>
    </location>
</feature>
<dbReference type="Pfam" id="PF07969">
    <property type="entry name" value="Amidohydro_3"/>
    <property type="match status" value="1"/>
</dbReference>
<reference evidence="2" key="1">
    <citation type="submission" date="2018-02" db="EMBL/GenBank/DDBJ databases">
        <authorList>
            <person name="Cohen D.B."/>
            <person name="Kent A.D."/>
        </authorList>
    </citation>
    <scope>NUCLEOTIDE SEQUENCE</scope>
</reference>
<protein>
    <recommendedName>
        <fullName evidence="1">Amidohydrolase 3 domain-containing protein</fullName>
    </recommendedName>
</protein>
<dbReference type="Gene3D" id="3.10.310.70">
    <property type="match status" value="1"/>
</dbReference>
<dbReference type="InterPro" id="IPR013108">
    <property type="entry name" value="Amidohydro_3"/>
</dbReference>
<dbReference type="PANTHER" id="PTHR22642">
    <property type="entry name" value="IMIDAZOLONEPROPIONASE"/>
    <property type="match status" value="1"/>
</dbReference>
<gene>
    <name evidence="2" type="ORF">FSB_LOCUS48401</name>
</gene>
<evidence type="ECO:0000259" key="1">
    <source>
        <dbReference type="Pfam" id="PF07969"/>
    </source>
</evidence>
<dbReference type="Gene3D" id="2.30.40.10">
    <property type="entry name" value="Urease, subunit C, domain 1"/>
    <property type="match status" value="2"/>
</dbReference>
<sequence length="1231" mass="136448">MMSGDNFTDGFGKTRPALADVTNRKRGSSLVSGDIGLKDGDGYGKNVDGEDGNLQVTKKVCLGVEKLFKDKCETKFGVVDGREKDLSPSCSEVGTSHENIASAVVNLPNKSKDTSKFFDGSVHVAKDNRIQESSVEVGDASRDSCVSSVSMPVCSEPCKKNCCRVGGKCRDEEVRLTSGVMQSNAVSKGLVTRVCENNEKDLGLGNLTSSNYGSIDLFRLPKSQGSKFHELERCTGLKDDGCANLNAGDDVLKSCSCSFCLTAGYIWSDLNYQDIKGRIAVSLNYVLVLKKSQKEASNLVQRVKETDTHDQGNCSISSKLASDLTTSQFCYAKRFEKELQDGSGNDQWNGFRQTLVFLGDYWLTLKSWWWIPSSTSSSSSVIADLVVRNAVIYTSDESLPFADSMAVLNGRILRLGNFYFVQDAGYGTEELDLGGKVVVPGFIDSHVHLIYAGLQVSRSWQLGYGTEEGLRVKLGKSEMVPIGNVPNIQELAAMLECRIFALPMNYLGLLLGARYKSKALWDRFWRRWGGNWQGGRMFRRIERLQREFLWGGMGDAPKFPLVNWKTVCQPVYCGGLGIKNHAVLNQALLGKWLWRFMVEHDSLWKQVTLSRAFPLLFRIAQSREARVADYLCWQNGVPHGMFVLRLLQDWEVEPFQAMIDFILEYSFGVSLEKYLEGGSSSPRSLLCLDSIMGRFHLDNLRKRHLCIVDWCCMCKHSGESPHLLLHCETAQSLWSMVFCLFGVVWVARSVVEVMALWGLRKSLDVWGAVPLCVMWVLWRERNLRVFEGQERTVLELKWFFCVLYLIVHYAKEGSWILGGGWNNDLWGGELPLASWIDDITPYNPVWLSRTDGHMGLANSVALKLSGISNLTKDPEGGTIVRTVDGEPTGLLIDSAMKLLLSSIPEDTVNERREALIRASHVALLRGVTTVVDFGRYYPGVSAELSWEDFSDVYQWADASGKMMIRDLIEKMGRALSQWIYLGGVKAFADGSLGSNSALFYEPYVDEPHNYGLQVTESEILFNMTIASDKSGLQVAIHAIGDRANDLILDTYESVVSTNGMRDRRFRIEHAQHLAPGAADRFGRQGIVASVQPLHLLGDADSAAKKLGTDRAQKECYLFGSLLASNAQLAFGSDWPVVDINPLGGVQTAMKRIPPAWHTAWIPSECLTLNDALKAHTISAARACFLDNDLGSLSPGKLADFVVLSTDSWNDFAAEGSASVEATYVAGVRAYP</sequence>
<dbReference type="SUPFAM" id="SSF51338">
    <property type="entry name" value="Composite domain of metallo-dependent hydrolases"/>
    <property type="match status" value="1"/>
</dbReference>